<organism evidence="1 2">
    <name type="scientific">Paramecium sonneborni</name>
    <dbReference type="NCBI Taxonomy" id="65129"/>
    <lineage>
        <taxon>Eukaryota</taxon>
        <taxon>Sar</taxon>
        <taxon>Alveolata</taxon>
        <taxon>Ciliophora</taxon>
        <taxon>Intramacronucleata</taxon>
        <taxon>Oligohymenophorea</taxon>
        <taxon>Peniculida</taxon>
        <taxon>Parameciidae</taxon>
        <taxon>Paramecium</taxon>
    </lineage>
</organism>
<accession>A0A8S1PK37</accession>
<dbReference type="OrthoDB" id="295087at2759"/>
<gene>
    <name evidence="1" type="ORF">PSON_ATCC_30995.1.T0790155</name>
</gene>
<comment type="caution">
    <text evidence="1">The sequence shown here is derived from an EMBL/GenBank/DDBJ whole genome shotgun (WGS) entry which is preliminary data.</text>
</comment>
<evidence type="ECO:0000313" key="2">
    <source>
        <dbReference type="Proteomes" id="UP000692954"/>
    </source>
</evidence>
<keyword evidence="2" id="KW-1185">Reference proteome</keyword>
<sequence length="308" mass="36096">MQIMQNSHSPPPAKKQHLKLHVQPIQLPDAIMLNKTAGNSDTEIGCRIIKTERITAIKQNKKFHIKQGQNNNTHNRLQTNHPRILQQENDGLSLILYKQSQTSTSEKVITKQLVHDLRNKIDQQDSVIRLQEFKINRLQQELLSQKQYCSNLLAKIYQNDPKNQYLSTVKVPKLGPQFQENTQLSSLQPSLLRIPNNHDSIKIKYLQTQVIQFKQQQQELKNFIKETFLSVKKILQSFEVLSKEKIQTYQMEQQFIIHSLQEMIKKNNLYNKEELSRINQKAEIICQELILSEAQKEVYYQKCLSLLS</sequence>
<dbReference type="EMBL" id="CAJJDN010000079">
    <property type="protein sequence ID" value="CAD8103153.1"/>
    <property type="molecule type" value="Genomic_DNA"/>
</dbReference>
<dbReference type="AlphaFoldDB" id="A0A8S1PK37"/>
<reference evidence="1" key="1">
    <citation type="submission" date="2021-01" db="EMBL/GenBank/DDBJ databases">
        <authorList>
            <consortium name="Genoscope - CEA"/>
            <person name="William W."/>
        </authorList>
    </citation>
    <scope>NUCLEOTIDE SEQUENCE</scope>
</reference>
<proteinExistence type="predicted"/>
<protein>
    <submittedName>
        <fullName evidence="1">Uncharacterized protein</fullName>
    </submittedName>
</protein>
<evidence type="ECO:0000313" key="1">
    <source>
        <dbReference type="EMBL" id="CAD8103153.1"/>
    </source>
</evidence>
<dbReference type="Proteomes" id="UP000692954">
    <property type="component" value="Unassembled WGS sequence"/>
</dbReference>
<name>A0A8S1PK37_9CILI</name>